<feature type="transmembrane region" description="Helical" evidence="1">
    <location>
        <begin position="161"/>
        <end position="178"/>
    </location>
</feature>
<dbReference type="AlphaFoldDB" id="A0A7L9WP49"/>
<keyword evidence="1" id="KW-0812">Transmembrane</keyword>
<keyword evidence="1" id="KW-0472">Membrane</keyword>
<sequence>MQTATRPQEDDPDALRSLGDILDVLEKTTRDGSISIGDVLDEVGVRSFAPIILIPALILFSPLSGIIGLPTIGATFIFLITIQKLFGRPQVWMPAILKRRRVKEERLKKAIGWLRKPTGWVDRHTHKRLTVLVSRPANMFTLLLIMGICLIIPVLEILPMVTSIFAAAISFLAIGLLARDGLFTLLGYIQAVASCAVIWWMISAGIGGFGS</sequence>
<dbReference type="PIRSF" id="PIRSF033239">
    <property type="entry name" value="ExoD"/>
    <property type="match status" value="1"/>
</dbReference>
<reference evidence="2 3" key="1">
    <citation type="submission" date="2019-10" db="EMBL/GenBank/DDBJ databases">
        <title>Pseudopuniceibacterium sp. HQ09 islated from Antarctica.</title>
        <authorList>
            <person name="Liao L."/>
            <person name="Su S."/>
            <person name="Chen B."/>
            <person name="Yu Y."/>
        </authorList>
    </citation>
    <scope>NUCLEOTIDE SEQUENCE [LARGE SCALE GENOMIC DNA]</scope>
    <source>
        <strain evidence="2 3">HQ09</strain>
    </source>
</reference>
<proteinExistence type="predicted"/>
<accession>A0A7L9WP49</accession>
<dbReference type="EMBL" id="CP045201">
    <property type="protein sequence ID" value="QOL82165.1"/>
    <property type="molecule type" value="Genomic_DNA"/>
</dbReference>
<feature type="transmembrane region" description="Helical" evidence="1">
    <location>
        <begin position="137"/>
        <end position="155"/>
    </location>
</feature>
<organism evidence="2 3">
    <name type="scientific">Pseudooceanicola spongiae</name>
    <dbReference type="NCBI Taxonomy" id="2613965"/>
    <lineage>
        <taxon>Bacteria</taxon>
        <taxon>Pseudomonadati</taxon>
        <taxon>Pseudomonadota</taxon>
        <taxon>Alphaproteobacteria</taxon>
        <taxon>Rhodobacterales</taxon>
        <taxon>Paracoccaceae</taxon>
        <taxon>Pseudooceanicola</taxon>
    </lineage>
</organism>
<dbReference type="RefSeq" id="WP_193080141.1">
    <property type="nucleotide sequence ID" value="NZ_CP045201.1"/>
</dbReference>
<dbReference type="PANTHER" id="PTHR41795:SF1">
    <property type="entry name" value="EXOPOLYSACCHARIDE SYNTHESIS PROTEIN"/>
    <property type="match status" value="1"/>
</dbReference>
<evidence type="ECO:0000256" key="1">
    <source>
        <dbReference type="SAM" id="Phobius"/>
    </source>
</evidence>
<keyword evidence="1" id="KW-1133">Transmembrane helix</keyword>
<dbReference type="KEGG" id="pshq:F3W81_15805"/>
<dbReference type="Proteomes" id="UP000594118">
    <property type="component" value="Chromosome"/>
</dbReference>
<dbReference type="PANTHER" id="PTHR41795">
    <property type="entry name" value="EXOPOLYSACCHARIDE SYNTHESIS PROTEIN"/>
    <property type="match status" value="1"/>
</dbReference>
<protein>
    <submittedName>
        <fullName evidence="2">Exopolysaccharide biosynthesis protein</fullName>
    </submittedName>
</protein>
<name>A0A7L9WP49_9RHOB</name>
<feature type="transmembrane region" description="Helical" evidence="1">
    <location>
        <begin position="51"/>
        <end position="80"/>
    </location>
</feature>
<evidence type="ECO:0000313" key="2">
    <source>
        <dbReference type="EMBL" id="QOL82165.1"/>
    </source>
</evidence>
<dbReference type="Pfam" id="PF06055">
    <property type="entry name" value="ExoD"/>
    <property type="match status" value="1"/>
</dbReference>
<dbReference type="InterPro" id="IPR010331">
    <property type="entry name" value="ExoD"/>
</dbReference>
<evidence type="ECO:0000313" key="3">
    <source>
        <dbReference type="Proteomes" id="UP000594118"/>
    </source>
</evidence>
<feature type="transmembrane region" description="Helical" evidence="1">
    <location>
        <begin position="185"/>
        <end position="209"/>
    </location>
</feature>
<gene>
    <name evidence="2" type="ORF">F3W81_15805</name>
</gene>
<keyword evidence="3" id="KW-1185">Reference proteome</keyword>